<evidence type="ECO:0000313" key="2">
    <source>
        <dbReference type="Proteomes" id="UP000265520"/>
    </source>
</evidence>
<reference evidence="1 2" key="1">
    <citation type="journal article" date="2018" name="Front. Plant Sci.">
        <title>Red Clover (Trifolium pratense) and Zigzag Clover (T. medium) - A Picture of Genomic Similarities and Differences.</title>
        <authorList>
            <person name="Dluhosova J."/>
            <person name="Istvanek J."/>
            <person name="Nedelnik J."/>
            <person name="Repkova J."/>
        </authorList>
    </citation>
    <scope>NUCLEOTIDE SEQUENCE [LARGE SCALE GENOMIC DNA]</scope>
    <source>
        <strain evidence="2">cv. 10/8</strain>
        <tissue evidence="1">Leaf</tissue>
    </source>
</reference>
<dbReference type="EMBL" id="LXQA010108679">
    <property type="protein sequence ID" value="MCI18137.1"/>
    <property type="molecule type" value="Genomic_DNA"/>
</dbReference>
<feature type="non-terminal residue" evidence="1">
    <location>
        <position position="96"/>
    </location>
</feature>
<sequence length="96" mass="11190">MVTEAEMLEKKNMGKTEDKSTLEVLELFQEIKEKLKEADKNDLEGMLNMKIQDLEIVEELIIKRVYKHEIVKYEDLEIVISSENVVQVFGSVNMTL</sequence>
<proteinExistence type="predicted"/>
<dbReference type="AlphaFoldDB" id="A0A392Q2F1"/>
<protein>
    <submittedName>
        <fullName evidence="1">Putative RNA-binding protein Luc7-like 2-like</fullName>
    </submittedName>
</protein>
<organism evidence="1 2">
    <name type="scientific">Trifolium medium</name>
    <dbReference type="NCBI Taxonomy" id="97028"/>
    <lineage>
        <taxon>Eukaryota</taxon>
        <taxon>Viridiplantae</taxon>
        <taxon>Streptophyta</taxon>
        <taxon>Embryophyta</taxon>
        <taxon>Tracheophyta</taxon>
        <taxon>Spermatophyta</taxon>
        <taxon>Magnoliopsida</taxon>
        <taxon>eudicotyledons</taxon>
        <taxon>Gunneridae</taxon>
        <taxon>Pentapetalae</taxon>
        <taxon>rosids</taxon>
        <taxon>fabids</taxon>
        <taxon>Fabales</taxon>
        <taxon>Fabaceae</taxon>
        <taxon>Papilionoideae</taxon>
        <taxon>50 kb inversion clade</taxon>
        <taxon>NPAAA clade</taxon>
        <taxon>Hologalegina</taxon>
        <taxon>IRL clade</taxon>
        <taxon>Trifolieae</taxon>
        <taxon>Trifolium</taxon>
    </lineage>
</organism>
<comment type="caution">
    <text evidence="1">The sequence shown here is derived from an EMBL/GenBank/DDBJ whole genome shotgun (WGS) entry which is preliminary data.</text>
</comment>
<name>A0A392Q2F1_9FABA</name>
<keyword evidence="2" id="KW-1185">Reference proteome</keyword>
<dbReference type="Proteomes" id="UP000265520">
    <property type="component" value="Unassembled WGS sequence"/>
</dbReference>
<accession>A0A392Q2F1</accession>
<evidence type="ECO:0000313" key="1">
    <source>
        <dbReference type="EMBL" id="MCI18137.1"/>
    </source>
</evidence>